<protein>
    <submittedName>
        <fullName evidence="1">Uncharacterized protein</fullName>
    </submittedName>
</protein>
<dbReference type="EMBL" id="FNJJ01000007">
    <property type="protein sequence ID" value="SDP90582.1"/>
    <property type="molecule type" value="Genomic_DNA"/>
</dbReference>
<evidence type="ECO:0000313" key="2">
    <source>
        <dbReference type="Proteomes" id="UP000199460"/>
    </source>
</evidence>
<gene>
    <name evidence="1" type="ORF">SAMN05216213_107103</name>
</gene>
<proteinExistence type="predicted"/>
<dbReference type="Proteomes" id="UP000199460">
    <property type="component" value="Unassembled WGS sequence"/>
</dbReference>
<name>A0A1H0WIL6_9GAMM</name>
<reference evidence="2" key="1">
    <citation type="submission" date="2016-10" db="EMBL/GenBank/DDBJ databases">
        <authorList>
            <person name="Varghese N."/>
            <person name="Submissions S."/>
        </authorList>
    </citation>
    <scope>NUCLEOTIDE SEQUENCE [LARGE SCALE GENOMIC DNA]</scope>
    <source>
        <strain evidence="2">JCM 18416</strain>
    </source>
</reference>
<dbReference type="AlphaFoldDB" id="A0A1H0WIL6"/>
<evidence type="ECO:0000313" key="1">
    <source>
        <dbReference type="EMBL" id="SDP90582.1"/>
    </source>
</evidence>
<sequence>MRTAATAVLRLYTALRLQLDGVWEQAPTWQISVHPRCARRTLRAWDAQP</sequence>
<organism evidence="1 2">
    <name type="scientific">Ectopseudomonas guguanensis</name>
    <dbReference type="NCBI Taxonomy" id="1198456"/>
    <lineage>
        <taxon>Bacteria</taxon>
        <taxon>Pseudomonadati</taxon>
        <taxon>Pseudomonadota</taxon>
        <taxon>Gammaproteobacteria</taxon>
        <taxon>Pseudomonadales</taxon>
        <taxon>Pseudomonadaceae</taxon>
        <taxon>Ectopseudomonas</taxon>
    </lineage>
</organism>
<keyword evidence="2" id="KW-1185">Reference proteome</keyword>
<accession>A0A1H0WIL6</accession>